<reference evidence="8" key="1">
    <citation type="submission" date="2016-11" db="EMBL/GenBank/DDBJ databases">
        <authorList>
            <person name="Guldener U."/>
        </authorList>
    </citation>
    <scope>NUCLEOTIDE SEQUENCE [LARGE SCALE GENOMIC DNA]</scope>
</reference>
<comment type="similarity">
    <text evidence="2">Belongs to the FIP1 family.</text>
</comment>
<feature type="compositionally biased region" description="Basic and acidic residues" evidence="5">
    <location>
        <begin position="1"/>
        <end position="11"/>
    </location>
</feature>
<evidence type="ECO:0000256" key="2">
    <source>
        <dbReference type="ARBA" id="ARBA00007459"/>
    </source>
</evidence>
<evidence type="ECO:0000313" key="8">
    <source>
        <dbReference type="Proteomes" id="UP000183365"/>
    </source>
</evidence>
<dbReference type="AlphaFoldDB" id="A0A1L0CM05"/>
<gene>
    <name evidence="7" type="ORF">HGUI_02101</name>
</gene>
<name>A0A1L0CM05_9ASCO</name>
<evidence type="ECO:0000259" key="6">
    <source>
        <dbReference type="Pfam" id="PF05182"/>
    </source>
</evidence>
<evidence type="ECO:0000256" key="4">
    <source>
        <dbReference type="ARBA" id="ARBA00023242"/>
    </source>
</evidence>
<feature type="region of interest" description="Disordered" evidence="5">
    <location>
        <begin position="1"/>
        <end position="112"/>
    </location>
</feature>
<keyword evidence="4" id="KW-0539">Nucleus</keyword>
<evidence type="ECO:0000313" key="7">
    <source>
        <dbReference type="EMBL" id="SGZ39901.1"/>
    </source>
</evidence>
<dbReference type="GO" id="GO:0005634">
    <property type="term" value="C:nucleus"/>
    <property type="evidence" value="ECO:0007669"/>
    <property type="project" value="UniProtKB-SubCell"/>
</dbReference>
<keyword evidence="3" id="KW-0507">mRNA processing</keyword>
<dbReference type="OrthoDB" id="1917198at2759"/>
<feature type="compositionally biased region" description="Basic and acidic residues" evidence="5">
    <location>
        <begin position="97"/>
        <end position="109"/>
    </location>
</feature>
<sequence>MSESNNKRALDLDDLNDDDLYNENNNNKKMKIEETQPKQESESEYTEESESDDDIIFNFGNNSKTLSSNKTTKSNDTNITKPLDSDSASIKSSTEANEEKPTIADKSEVTTDVDDYEEGEDEEIQPNFLIEDENIPFFITSTDNKPIDVNKDDDFEGVDLKEIEPSFMKEKPWRSSRAKIEHYFNYGFNEATWTEYLSKHTKYNVKYSGSKLLYQLLLLQSQNRLDTYNNINKNNYQSVNSDNVKSNPQQQMTVPEVAKLKNLLKYQQKQQLREPPLPIIQPIINAQGNIINPNAINNSNNTSTMPPGMDMNMPTGNMFPFPPFNMMNMGNNNNLNKHKPRK</sequence>
<comment type="subcellular location">
    <subcellularLocation>
        <location evidence="1">Nucleus</location>
    </subcellularLocation>
</comment>
<feature type="domain" description="Pre-mRNA polyadenylation factor Fip1" evidence="6">
    <location>
        <begin position="167"/>
        <end position="202"/>
    </location>
</feature>
<evidence type="ECO:0000256" key="5">
    <source>
        <dbReference type="SAM" id="MobiDB-lite"/>
    </source>
</evidence>
<dbReference type="Proteomes" id="UP000183365">
    <property type="component" value="Unassembled WGS sequence"/>
</dbReference>
<organism evidence="7 8">
    <name type="scientific">Hanseniaspora guilliermondii</name>
    <dbReference type="NCBI Taxonomy" id="56406"/>
    <lineage>
        <taxon>Eukaryota</taxon>
        <taxon>Fungi</taxon>
        <taxon>Dikarya</taxon>
        <taxon>Ascomycota</taxon>
        <taxon>Saccharomycotina</taxon>
        <taxon>Saccharomycetes</taxon>
        <taxon>Saccharomycodales</taxon>
        <taxon>Saccharomycodaceae</taxon>
        <taxon>Hanseniaspora</taxon>
    </lineage>
</organism>
<keyword evidence="8" id="KW-1185">Reference proteome</keyword>
<protein>
    <recommendedName>
        <fullName evidence="6">Pre-mRNA polyadenylation factor Fip1 domain-containing protein</fullName>
    </recommendedName>
</protein>
<feature type="compositionally biased region" description="Acidic residues" evidence="5">
    <location>
        <begin position="42"/>
        <end position="55"/>
    </location>
</feature>
<evidence type="ECO:0000256" key="3">
    <source>
        <dbReference type="ARBA" id="ARBA00022664"/>
    </source>
</evidence>
<feature type="compositionally biased region" description="Polar residues" evidence="5">
    <location>
        <begin position="86"/>
        <end position="95"/>
    </location>
</feature>
<dbReference type="InterPro" id="IPR007854">
    <property type="entry name" value="Fip1_dom"/>
</dbReference>
<dbReference type="Pfam" id="PF05182">
    <property type="entry name" value="Fip1"/>
    <property type="match status" value="1"/>
</dbReference>
<accession>A0A1L0CM05</accession>
<feature type="compositionally biased region" description="Basic and acidic residues" evidence="5">
    <location>
        <begin position="30"/>
        <end position="41"/>
    </location>
</feature>
<proteinExistence type="inferred from homology"/>
<feature type="compositionally biased region" description="Acidic residues" evidence="5">
    <location>
        <begin position="12"/>
        <end position="21"/>
    </location>
</feature>
<dbReference type="EMBL" id="FQNF01000033">
    <property type="protein sequence ID" value="SGZ39901.1"/>
    <property type="molecule type" value="Genomic_DNA"/>
</dbReference>
<evidence type="ECO:0000256" key="1">
    <source>
        <dbReference type="ARBA" id="ARBA00004123"/>
    </source>
</evidence>
<dbReference type="GO" id="GO:0006397">
    <property type="term" value="P:mRNA processing"/>
    <property type="evidence" value="ECO:0007669"/>
    <property type="project" value="UniProtKB-KW"/>
</dbReference>
<dbReference type="VEuPathDB" id="FungiDB:HGUI_02101"/>
<feature type="compositionally biased region" description="Low complexity" evidence="5">
    <location>
        <begin position="61"/>
        <end position="81"/>
    </location>
</feature>